<organism evidence="3 4">
    <name type="scientific">Pseudovibrio japonicus</name>
    <dbReference type="NCBI Taxonomy" id="366534"/>
    <lineage>
        <taxon>Bacteria</taxon>
        <taxon>Pseudomonadati</taxon>
        <taxon>Pseudomonadota</taxon>
        <taxon>Alphaproteobacteria</taxon>
        <taxon>Hyphomicrobiales</taxon>
        <taxon>Stappiaceae</taxon>
        <taxon>Pseudovibrio</taxon>
    </lineage>
</organism>
<keyword evidence="4" id="KW-1185">Reference proteome</keyword>
<protein>
    <recommendedName>
        <fullName evidence="2">Plasmid replication protein C N-terminal domain-containing protein</fullName>
    </recommendedName>
</protein>
<dbReference type="RefSeq" id="WP_189435959.1">
    <property type="nucleotide sequence ID" value="NZ_BMXE01000002.1"/>
</dbReference>
<evidence type="ECO:0000259" key="2">
    <source>
        <dbReference type="Pfam" id="PF03428"/>
    </source>
</evidence>
<feature type="region of interest" description="Disordered" evidence="1">
    <location>
        <begin position="214"/>
        <end position="248"/>
    </location>
</feature>
<evidence type="ECO:0000256" key="1">
    <source>
        <dbReference type="SAM" id="MobiDB-lite"/>
    </source>
</evidence>
<dbReference type="InterPro" id="IPR005090">
    <property type="entry name" value="RepC_N"/>
</dbReference>
<reference evidence="4" key="1">
    <citation type="journal article" date="2019" name="Int. J. Syst. Evol. Microbiol.">
        <title>The Global Catalogue of Microorganisms (GCM) 10K type strain sequencing project: providing services to taxonomists for standard genome sequencing and annotation.</title>
        <authorList>
            <consortium name="The Broad Institute Genomics Platform"/>
            <consortium name="The Broad Institute Genome Sequencing Center for Infectious Disease"/>
            <person name="Wu L."/>
            <person name="Ma J."/>
        </authorList>
    </citation>
    <scope>NUCLEOTIDE SEQUENCE [LARGE SCALE GENOMIC DNA]</scope>
    <source>
        <strain evidence="4">KCTC 12861</strain>
    </source>
</reference>
<proteinExistence type="predicted"/>
<feature type="domain" description="Plasmid replication protein C N-terminal" evidence="2">
    <location>
        <begin position="6"/>
        <end position="163"/>
    </location>
</feature>
<dbReference type="Proteomes" id="UP000637980">
    <property type="component" value="Unassembled WGS sequence"/>
</dbReference>
<name>A0ABQ3E517_9HYPH</name>
<dbReference type="EMBL" id="BMXE01000002">
    <property type="protein sequence ID" value="GHB26243.1"/>
    <property type="molecule type" value="Genomic_DNA"/>
</dbReference>
<accession>A0ABQ3E517</accession>
<evidence type="ECO:0000313" key="3">
    <source>
        <dbReference type="EMBL" id="GHB26243.1"/>
    </source>
</evidence>
<evidence type="ECO:0000313" key="4">
    <source>
        <dbReference type="Proteomes" id="UP000637980"/>
    </source>
</evidence>
<dbReference type="Pfam" id="PF03428">
    <property type="entry name" value="RP-C"/>
    <property type="match status" value="1"/>
</dbReference>
<comment type="caution">
    <text evidence="3">The sequence shown here is derived from an EMBL/GenBank/DDBJ whole genome shotgun (WGS) entry which is preliminary data.</text>
</comment>
<sequence length="366" mass="41487">MSLTHTHNGLPEGFTRALLLTLIDKFGPAAGLSATDIKVLKYYVLKVRDEDFLKGRICAVWQRIPLTAEELNLNERAITRAENRLIKAGWLLKTNALRSRRDGSREKAGDQRIIWAAGINCQPLIDHKVPALVRLSKQREEAKLELEALQSETKYLFAEIRSLNCSEALERALVILPCGRLSRVRALEKLRQIKTKLSSLLSFFRKQAVEKPVEEHSRAQAKAPSGTDKTSSRSNTIQNPQIQNSRPSAVRISLRRCLDHAHPDVLENMSILGGYSQENLIKTANLFRQELCVSDELWKQACHKLNRLTAATLISIIYRNHQLPSEHKAHARNGGACFKELVRKAISEPATLSRFLFKNFENMEAW</sequence>
<feature type="compositionally biased region" description="Polar residues" evidence="1">
    <location>
        <begin position="227"/>
        <end position="247"/>
    </location>
</feature>
<gene>
    <name evidence="3" type="ORF">GCM10007094_13030</name>
</gene>